<dbReference type="PANTHER" id="PTHR31672:SF13">
    <property type="entry name" value="F-BOX PROTEIN CPR30-LIKE"/>
    <property type="match status" value="1"/>
</dbReference>
<gene>
    <name evidence="2" type="ORF">HS088_TW15G00017</name>
</gene>
<accession>A0A7J7CKD2</accession>
<dbReference type="AlphaFoldDB" id="A0A7J7CKD2"/>
<dbReference type="InParanoid" id="A0A7J7CKD2"/>
<dbReference type="Pfam" id="PF07734">
    <property type="entry name" value="FBA_1"/>
    <property type="match status" value="1"/>
</dbReference>
<dbReference type="SMART" id="SM00256">
    <property type="entry name" value="FBOX"/>
    <property type="match status" value="1"/>
</dbReference>
<dbReference type="NCBIfam" id="TIGR01640">
    <property type="entry name" value="F_box_assoc_1"/>
    <property type="match status" value="1"/>
</dbReference>
<dbReference type="PANTHER" id="PTHR31672">
    <property type="entry name" value="BNACNNG10540D PROTEIN"/>
    <property type="match status" value="1"/>
</dbReference>
<dbReference type="OrthoDB" id="1867629at2759"/>
<dbReference type="SUPFAM" id="SSF81383">
    <property type="entry name" value="F-box domain"/>
    <property type="match status" value="1"/>
</dbReference>
<dbReference type="FunCoup" id="A0A7J7CKD2">
    <property type="interactions" value="63"/>
</dbReference>
<protein>
    <submittedName>
        <fullName evidence="2">F-box and associated interaction domains-containing protein putative isoform 1</fullName>
    </submittedName>
</protein>
<comment type="caution">
    <text evidence="2">The sequence shown here is derived from an EMBL/GenBank/DDBJ whole genome shotgun (WGS) entry which is preliminary data.</text>
</comment>
<evidence type="ECO:0000313" key="3">
    <source>
        <dbReference type="Proteomes" id="UP000593562"/>
    </source>
</evidence>
<dbReference type="SUPFAM" id="SSF50965">
    <property type="entry name" value="Galactose oxidase, central domain"/>
    <property type="match status" value="1"/>
</dbReference>
<dbReference type="InterPro" id="IPR050796">
    <property type="entry name" value="SCF_F-box_component"/>
</dbReference>
<dbReference type="PROSITE" id="PS50181">
    <property type="entry name" value="FBOX"/>
    <property type="match status" value="1"/>
</dbReference>
<dbReference type="CDD" id="cd22157">
    <property type="entry name" value="F-box_AtFBW1-like"/>
    <property type="match status" value="1"/>
</dbReference>
<dbReference type="InterPro" id="IPR001810">
    <property type="entry name" value="F-box_dom"/>
</dbReference>
<dbReference type="InterPro" id="IPR036047">
    <property type="entry name" value="F-box-like_dom_sf"/>
</dbReference>
<name>A0A7J7CKD2_TRIWF</name>
<dbReference type="InterPro" id="IPR011043">
    <property type="entry name" value="Gal_Oxase/kelch_b-propeller"/>
</dbReference>
<evidence type="ECO:0000313" key="2">
    <source>
        <dbReference type="EMBL" id="KAF5734525.1"/>
    </source>
</evidence>
<reference evidence="2 3" key="1">
    <citation type="journal article" date="2020" name="Nat. Commun.">
        <title>Genome of Tripterygium wilfordii and identification of cytochrome P450 involved in triptolide biosynthesis.</title>
        <authorList>
            <person name="Tu L."/>
            <person name="Su P."/>
            <person name="Zhang Z."/>
            <person name="Gao L."/>
            <person name="Wang J."/>
            <person name="Hu T."/>
            <person name="Zhou J."/>
            <person name="Zhang Y."/>
            <person name="Zhao Y."/>
            <person name="Liu Y."/>
            <person name="Song Y."/>
            <person name="Tong Y."/>
            <person name="Lu Y."/>
            <person name="Yang J."/>
            <person name="Xu C."/>
            <person name="Jia M."/>
            <person name="Peters R.J."/>
            <person name="Huang L."/>
            <person name="Gao W."/>
        </authorList>
    </citation>
    <scope>NUCLEOTIDE SEQUENCE [LARGE SCALE GENOMIC DNA]</scope>
    <source>
        <strain evidence="3">cv. XIE 37</strain>
        <tissue evidence="2">Leaf</tissue>
    </source>
</reference>
<feature type="domain" description="F-box" evidence="1">
    <location>
        <begin position="4"/>
        <end position="55"/>
    </location>
</feature>
<dbReference type="EMBL" id="JAAARO010000015">
    <property type="protein sequence ID" value="KAF5734525.1"/>
    <property type="molecule type" value="Genomic_DNA"/>
</dbReference>
<dbReference type="Proteomes" id="UP000593562">
    <property type="component" value="Unassembled WGS sequence"/>
</dbReference>
<sequence length="389" mass="44503">MAEDVEMLNMPEDVLIDILSWLPVKSLVRFRCVCKAWFDLIRNPVFVVKHHLKQTTLNNITLLVRHGEGDNIFSLISSLAKDEDDAEQMIAVTETINIPFTNSFSEYAQVLGPCNGLICLSDPNSSKIAIWNPSSREFKPLPLSPIKRAKHSAFGSCGFGFDRKTNDYKVLRIVTQYLNQRRCWVNQAEIYSLDADSWREIPTLEHLPQDIGDIPCFNTYHDGHYYWRAFRGRGGLILSFDFADEVFEVLPLPDPGEGISWNNYSWHLAIFNGCIAAVLYAWQDPEKCFDLWVMTERGVKDSWVKQARIGPISGVDRPLEFWRNGGLFLKNSRGQLVLYDPSTQQLKNLQLPGPQGRLQVVTYVESLVPINGRREDEDDLFVRTTIQNS</sequence>
<dbReference type="InterPro" id="IPR006527">
    <property type="entry name" value="F-box-assoc_dom_typ1"/>
</dbReference>
<dbReference type="Gene3D" id="1.20.1280.50">
    <property type="match status" value="1"/>
</dbReference>
<dbReference type="Pfam" id="PF00646">
    <property type="entry name" value="F-box"/>
    <property type="match status" value="1"/>
</dbReference>
<dbReference type="InterPro" id="IPR017451">
    <property type="entry name" value="F-box-assoc_interact_dom"/>
</dbReference>
<evidence type="ECO:0000259" key="1">
    <source>
        <dbReference type="PROSITE" id="PS50181"/>
    </source>
</evidence>
<proteinExistence type="predicted"/>
<organism evidence="2 3">
    <name type="scientific">Tripterygium wilfordii</name>
    <name type="common">Thunder God vine</name>
    <dbReference type="NCBI Taxonomy" id="458696"/>
    <lineage>
        <taxon>Eukaryota</taxon>
        <taxon>Viridiplantae</taxon>
        <taxon>Streptophyta</taxon>
        <taxon>Embryophyta</taxon>
        <taxon>Tracheophyta</taxon>
        <taxon>Spermatophyta</taxon>
        <taxon>Magnoliopsida</taxon>
        <taxon>eudicotyledons</taxon>
        <taxon>Gunneridae</taxon>
        <taxon>Pentapetalae</taxon>
        <taxon>rosids</taxon>
        <taxon>fabids</taxon>
        <taxon>Celastrales</taxon>
        <taxon>Celastraceae</taxon>
        <taxon>Tripterygium</taxon>
    </lineage>
</organism>
<keyword evidence="3" id="KW-1185">Reference proteome</keyword>